<evidence type="ECO:0000313" key="2">
    <source>
        <dbReference type="EMBL" id="ABO95789.1"/>
    </source>
</evidence>
<dbReference type="AlphaFoldDB" id="A4RVZ7"/>
<dbReference type="RefSeq" id="XP_001417496.1">
    <property type="nucleotide sequence ID" value="XM_001417459.1"/>
</dbReference>
<sequence>MREGVDALERRARALREELESRDGMLEAVQTQAKMDVESARRERDEARREAKAEKTMRMEAAAMALTALEAKARSEAAMEARDEATPREVEMRRELEDAEARLKRAEEAVRARGAGDGDVALTPGRSPSAASFAKKVALVEARVRGDVERRRDELLRFLRRERKGGNARGRGGGGGGGGDGGADEVDVERARGAATPTTSDTASDDGDASLGTDARGAAVEWGVAQSEAYSTVVELMKRVMMVLERASELASVDDAAMSTDEDDVETKRSWSAAAADLRDPDPTLEQLVRWLEAVELVDDEEHAVTLRELMARMCALTHAVVFSLKRAVSAAAEAREETSEAYAIAEEAAEVYRLHLAQAESRATMAERRAVAAEEATETITELSKPAVDAPTVDADATSGKSSSEAKAPESAAAAKGAKGAAASDFQEVSLSPKAGGGGKRGKGGDAPGTPIAKPSKVDDAMVKEMEAAVESVAKPTAKGVKTIPKPKPATEGNGGDNGDGGAEKSKSQRKNERKRERAKQKKLEDKARIASASMKNSVNTERDLY</sequence>
<feature type="compositionally biased region" description="Low complexity" evidence="1">
    <location>
        <begin position="379"/>
        <end position="425"/>
    </location>
</feature>
<feature type="region of interest" description="Disordered" evidence="1">
    <location>
        <begin position="31"/>
        <end position="56"/>
    </location>
</feature>
<keyword evidence="3" id="KW-1185">Reference proteome</keyword>
<feature type="region of interest" description="Disordered" evidence="1">
    <location>
        <begin position="378"/>
        <end position="547"/>
    </location>
</feature>
<dbReference type="Proteomes" id="UP000001568">
    <property type="component" value="Chromosome 4"/>
</dbReference>
<feature type="compositionally biased region" description="Basic and acidic residues" evidence="1">
    <location>
        <begin position="457"/>
        <end position="468"/>
    </location>
</feature>
<accession>A4RVZ7</accession>
<organism evidence="2 3">
    <name type="scientific">Ostreococcus lucimarinus (strain CCE9901)</name>
    <dbReference type="NCBI Taxonomy" id="436017"/>
    <lineage>
        <taxon>Eukaryota</taxon>
        <taxon>Viridiplantae</taxon>
        <taxon>Chlorophyta</taxon>
        <taxon>Mamiellophyceae</taxon>
        <taxon>Mamiellales</taxon>
        <taxon>Bathycoccaceae</taxon>
        <taxon>Ostreococcus</taxon>
    </lineage>
</organism>
<reference evidence="2 3" key="1">
    <citation type="journal article" date="2007" name="Proc. Natl. Acad. Sci. U.S.A.">
        <title>The tiny eukaryote Ostreococcus provides genomic insights into the paradox of plankton speciation.</title>
        <authorList>
            <person name="Palenik B."/>
            <person name="Grimwood J."/>
            <person name="Aerts A."/>
            <person name="Rouze P."/>
            <person name="Salamov A."/>
            <person name="Putnam N."/>
            <person name="Dupont C."/>
            <person name="Jorgensen R."/>
            <person name="Derelle E."/>
            <person name="Rombauts S."/>
            <person name="Zhou K."/>
            <person name="Otillar R."/>
            <person name="Merchant S.S."/>
            <person name="Podell S."/>
            <person name="Gaasterland T."/>
            <person name="Napoli C."/>
            <person name="Gendler K."/>
            <person name="Manuell A."/>
            <person name="Tai V."/>
            <person name="Vallon O."/>
            <person name="Piganeau G."/>
            <person name="Jancek S."/>
            <person name="Heijde M."/>
            <person name="Jabbari K."/>
            <person name="Bowler C."/>
            <person name="Lohr M."/>
            <person name="Robbens S."/>
            <person name="Werner G."/>
            <person name="Dubchak I."/>
            <person name="Pazour G.J."/>
            <person name="Ren Q."/>
            <person name="Paulsen I."/>
            <person name="Delwiche C."/>
            <person name="Schmutz J."/>
            <person name="Rokhsar D."/>
            <person name="Van de Peer Y."/>
            <person name="Moreau H."/>
            <person name="Grigoriev I.V."/>
        </authorList>
    </citation>
    <scope>NUCLEOTIDE SEQUENCE [LARGE SCALE GENOMIC DNA]</scope>
    <source>
        <strain evidence="2 3">CCE9901</strain>
    </source>
</reference>
<feature type="compositionally biased region" description="Basic and acidic residues" evidence="1">
    <location>
        <begin position="503"/>
        <end position="530"/>
    </location>
</feature>
<feature type="compositionally biased region" description="Basic and acidic residues" evidence="1">
    <location>
        <begin position="35"/>
        <end position="56"/>
    </location>
</feature>
<dbReference type="KEGG" id="olu:OSTLU_24410"/>
<dbReference type="Gramene" id="ABO95789">
    <property type="protein sequence ID" value="ABO95789"/>
    <property type="gene ID" value="OSTLU_24410"/>
</dbReference>
<dbReference type="HOGENOM" id="CLU_498201_0_0_1"/>
<evidence type="ECO:0000313" key="3">
    <source>
        <dbReference type="Proteomes" id="UP000001568"/>
    </source>
</evidence>
<gene>
    <name evidence="2" type="ORF">OSTLU_24410</name>
</gene>
<protein>
    <submittedName>
        <fullName evidence="2">Uncharacterized protein</fullName>
    </submittedName>
</protein>
<dbReference type="GeneID" id="5001399"/>
<evidence type="ECO:0000256" key="1">
    <source>
        <dbReference type="SAM" id="MobiDB-lite"/>
    </source>
</evidence>
<feature type="region of interest" description="Disordered" evidence="1">
    <location>
        <begin position="74"/>
        <end position="95"/>
    </location>
</feature>
<proteinExistence type="predicted"/>
<dbReference type="EMBL" id="CP000584">
    <property type="protein sequence ID" value="ABO95789.1"/>
    <property type="molecule type" value="Genomic_DNA"/>
</dbReference>
<feature type="region of interest" description="Disordered" evidence="1">
    <location>
        <begin position="165"/>
        <end position="212"/>
    </location>
</feature>
<name>A4RVZ7_OSTLU</name>
<feature type="compositionally biased region" description="Gly residues" evidence="1">
    <location>
        <begin position="167"/>
        <end position="181"/>
    </location>
</feature>
<feature type="compositionally biased region" description="Low complexity" evidence="1">
    <location>
        <begin position="193"/>
        <end position="202"/>
    </location>
</feature>